<feature type="compositionally biased region" description="Polar residues" evidence="1">
    <location>
        <begin position="51"/>
        <end position="78"/>
    </location>
</feature>
<comment type="caution">
    <text evidence="3">The sequence shown here is derived from an EMBL/GenBank/DDBJ whole genome shotgun (WGS) entry which is preliminary data.</text>
</comment>
<dbReference type="Proteomes" id="UP000807342">
    <property type="component" value="Unassembled WGS sequence"/>
</dbReference>
<keyword evidence="2" id="KW-0732">Signal</keyword>
<dbReference type="AlphaFoldDB" id="A0A9P6BUY1"/>
<feature type="signal peptide" evidence="2">
    <location>
        <begin position="1"/>
        <end position="29"/>
    </location>
</feature>
<proteinExistence type="predicted"/>
<protein>
    <submittedName>
        <fullName evidence="3">Uncharacterized protein</fullName>
    </submittedName>
</protein>
<accession>A0A9P6BUY1</accession>
<evidence type="ECO:0000313" key="4">
    <source>
        <dbReference type="Proteomes" id="UP000807342"/>
    </source>
</evidence>
<sequence>MSHSDRESLCLSILVLLAEILQTTTPVLTDILVTDHLIDPPPATQLPPKNPNTQTIYSDAHSSSSCQSGRDVPSSSGDEMTTMIAASINGMMNAMSSVTMSINQIAAAADGLALATTARIVEQADLSNNEKASLHIHYANNITHAHQISHVSEEIHMAIWKRLLKTID</sequence>
<evidence type="ECO:0000256" key="2">
    <source>
        <dbReference type="SAM" id="SignalP"/>
    </source>
</evidence>
<feature type="region of interest" description="Disordered" evidence="1">
    <location>
        <begin position="40"/>
        <end position="78"/>
    </location>
</feature>
<keyword evidence="4" id="KW-1185">Reference proteome</keyword>
<gene>
    <name evidence="3" type="ORF">P691DRAFT_768593</name>
</gene>
<dbReference type="EMBL" id="MU153147">
    <property type="protein sequence ID" value="KAF9439927.1"/>
    <property type="molecule type" value="Genomic_DNA"/>
</dbReference>
<evidence type="ECO:0000313" key="3">
    <source>
        <dbReference type="EMBL" id="KAF9439927.1"/>
    </source>
</evidence>
<evidence type="ECO:0000256" key="1">
    <source>
        <dbReference type="SAM" id="MobiDB-lite"/>
    </source>
</evidence>
<reference evidence="3" key="1">
    <citation type="submission" date="2020-11" db="EMBL/GenBank/DDBJ databases">
        <authorList>
            <consortium name="DOE Joint Genome Institute"/>
            <person name="Ahrendt S."/>
            <person name="Riley R."/>
            <person name="Andreopoulos W."/>
            <person name="Labutti K."/>
            <person name="Pangilinan J."/>
            <person name="Ruiz-Duenas F.J."/>
            <person name="Barrasa J.M."/>
            <person name="Sanchez-Garcia M."/>
            <person name="Camarero S."/>
            <person name="Miyauchi S."/>
            <person name="Serrano A."/>
            <person name="Linde D."/>
            <person name="Babiker R."/>
            <person name="Drula E."/>
            <person name="Ayuso-Fernandez I."/>
            <person name="Pacheco R."/>
            <person name="Padilla G."/>
            <person name="Ferreira P."/>
            <person name="Barriuso J."/>
            <person name="Kellner H."/>
            <person name="Castanera R."/>
            <person name="Alfaro M."/>
            <person name="Ramirez L."/>
            <person name="Pisabarro A.G."/>
            <person name="Kuo A."/>
            <person name="Tritt A."/>
            <person name="Lipzen A."/>
            <person name="He G."/>
            <person name="Yan M."/>
            <person name="Ng V."/>
            <person name="Cullen D."/>
            <person name="Martin F."/>
            <person name="Rosso M.-N."/>
            <person name="Henrissat B."/>
            <person name="Hibbett D."/>
            <person name="Martinez A.T."/>
            <person name="Grigoriev I.V."/>
        </authorList>
    </citation>
    <scope>NUCLEOTIDE SEQUENCE</scope>
    <source>
        <strain evidence="3">MF-IS2</strain>
    </source>
</reference>
<organism evidence="3 4">
    <name type="scientific">Macrolepiota fuliginosa MF-IS2</name>
    <dbReference type="NCBI Taxonomy" id="1400762"/>
    <lineage>
        <taxon>Eukaryota</taxon>
        <taxon>Fungi</taxon>
        <taxon>Dikarya</taxon>
        <taxon>Basidiomycota</taxon>
        <taxon>Agaricomycotina</taxon>
        <taxon>Agaricomycetes</taxon>
        <taxon>Agaricomycetidae</taxon>
        <taxon>Agaricales</taxon>
        <taxon>Agaricineae</taxon>
        <taxon>Agaricaceae</taxon>
        <taxon>Macrolepiota</taxon>
    </lineage>
</organism>
<name>A0A9P6BUY1_9AGAR</name>
<feature type="compositionally biased region" description="Pro residues" evidence="1">
    <location>
        <begin position="40"/>
        <end position="50"/>
    </location>
</feature>
<feature type="chain" id="PRO_5040160293" evidence="2">
    <location>
        <begin position="30"/>
        <end position="168"/>
    </location>
</feature>